<dbReference type="InterPro" id="IPR035906">
    <property type="entry name" value="MetI-like_sf"/>
</dbReference>
<dbReference type="CDD" id="cd06261">
    <property type="entry name" value="TM_PBP2"/>
    <property type="match status" value="1"/>
</dbReference>
<dbReference type="RefSeq" id="WP_006598797.1">
    <property type="nucleotide sequence ID" value="NZ_GL622359.1"/>
</dbReference>
<keyword evidence="10" id="KW-1185">Reference proteome</keyword>
<comment type="caution">
    <text evidence="9">The sequence shown here is derived from an EMBL/GenBank/DDBJ whole genome shotgun (WGS) entry which is preliminary data.</text>
</comment>
<dbReference type="Pfam" id="PF00528">
    <property type="entry name" value="BPD_transp_1"/>
    <property type="match status" value="1"/>
</dbReference>
<dbReference type="Proteomes" id="UP000004754">
    <property type="component" value="Unassembled WGS sequence"/>
</dbReference>
<feature type="transmembrane region" description="Helical" evidence="7">
    <location>
        <begin position="92"/>
        <end position="120"/>
    </location>
</feature>
<feature type="transmembrane region" description="Helical" evidence="7">
    <location>
        <begin position="24"/>
        <end position="44"/>
    </location>
</feature>
<keyword evidence="4 7" id="KW-0812">Transmembrane</keyword>
<evidence type="ECO:0000256" key="5">
    <source>
        <dbReference type="ARBA" id="ARBA00022989"/>
    </source>
</evidence>
<protein>
    <submittedName>
        <fullName evidence="9">ABC transporter, permease protein</fullName>
    </submittedName>
</protein>
<dbReference type="NCBIfam" id="NF045474">
    <property type="entry name" value="Opp2C"/>
    <property type="match status" value="1"/>
</dbReference>
<reference evidence="9 10" key="1">
    <citation type="submission" date="2010-12" db="EMBL/GenBank/DDBJ databases">
        <authorList>
            <person name="Muzny D."/>
            <person name="Qin X."/>
            <person name="Deng J."/>
            <person name="Jiang H."/>
            <person name="Liu Y."/>
            <person name="Qu J."/>
            <person name="Song X.-Z."/>
            <person name="Zhang L."/>
            <person name="Thornton R."/>
            <person name="Coyle M."/>
            <person name="Francisco L."/>
            <person name="Jackson L."/>
            <person name="Javaid M."/>
            <person name="Korchina V."/>
            <person name="Kovar C."/>
            <person name="Mata R."/>
            <person name="Mathew T."/>
            <person name="Ngo R."/>
            <person name="Nguyen L."/>
            <person name="Nguyen N."/>
            <person name="Okwuonu G."/>
            <person name="Ongeri F."/>
            <person name="Pham C."/>
            <person name="Simmons D."/>
            <person name="Wilczek-Boney K."/>
            <person name="Hale W."/>
            <person name="Jakkamsetti A."/>
            <person name="Pham P."/>
            <person name="Ruth R."/>
            <person name="San Lucas F."/>
            <person name="Warren J."/>
            <person name="Zhang J."/>
            <person name="Zhao Z."/>
            <person name="Zhou C."/>
            <person name="Zhu D."/>
            <person name="Lee S."/>
            <person name="Bess C."/>
            <person name="Blankenburg K."/>
            <person name="Forbes L."/>
            <person name="Fu Q."/>
            <person name="Gubbala S."/>
            <person name="Hirani K."/>
            <person name="Jayaseelan J.C."/>
            <person name="Lara F."/>
            <person name="Munidasa M."/>
            <person name="Palculict T."/>
            <person name="Patil S."/>
            <person name="Pu L.-L."/>
            <person name="Saada N."/>
            <person name="Tang L."/>
            <person name="Weissenberger G."/>
            <person name="Zhu Y."/>
            <person name="Hemphill L."/>
            <person name="Shang Y."/>
            <person name="Youmans B."/>
            <person name="Ayvaz T."/>
            <person name="Ross M."/>
            <person name="Santibanez J."/>
            <person name="Aqrawi P."/>
            <person name="Gross S."/>
            <person name="Joshi V."/>
            <person name="Fowler G."/>
            <person name="Nazareth L."/>
            <person name="Reid J."/>
            <person name="Worley K."/>
            <person name="Petrosino J."/>
            <person name="Highlander S."/>
            <person name="Gibbs R."/>
        </authorList>
    </citation>
    <scope>NUCLEOTIDE SEQUENCE [LARGE SCALE GENOMIC DNA]</scope>
    <source>
        <strain evidence="9 10">ATCC 23263</strain>
    </source>
</reference>
<proteinExistence type="inferred from homology"/>
<comment type="similarity">
    <text evidence="7">Belongs to the binding-protein-dependent transport system permease family.</text>
</comment>
<dbReference type="EMBL" id="AEQN01000016">
    <property type="protein sequence ID" value="EFV01980.1"/>
    <property type="molecule type" value="Genomic_DNA"/>
</dbReference>
<dbReference type="GO" id="GO:0005886">
    <property type="term" value="C:plasma membrane"/>
    <property type="evidence" value="ECO:0007669"/>
    <property type="project" value="UniProtKB-SubCell"/>
</dbReference>
<dbReference type="SUPFAM" id="SSF161098">
    <property type="entry name" value="MetI-like"/>
    <property type="match status" value="1"/>
</dbReference>
<dbReference type="PANTHER" id="PTHR43386">
    <property type="entry name" value="OLIGOPEPTIDE TRANSPORT SYSTEM PERMEASE PROTEIN APPC"/>
    <property type="match status" value="1"/>
</dbReference>
<comment type="subcellular location">
    <subcellularLocation>
        <location evidence="1 7">Cell membrane</location>
        <topology evidence="1 7">Multi-pass membrane protein</topology>
    </subcellularLocation>
</comment>
<dbReference type="HOGENOM" id="CLU_028518_1_1_9"/>
<keyword evidence="5 7" id="KW-1133">Transmembrane helix</keyword>
<dbReference type="PANTHER" id="PTHR43386:SF25">
    <property type="entry name" value="PEPTIDE ABC TRANSPORTER PERMEASE PROTEIN"/>
    <property type="match status" value="1"/>
</dbReference>
<dbReference type="AlphaFoldDB" id="E6MH90"/>
<evidence type="ECO:0000256" key="4">
    <source>
        <dbReference type="ARBA" id="ARBA00022692"/>
    </source>
</evidence>
<dbReference type="PROSITE" id="PS50928">
    <property type="entry name" value="ABC_TM1"/>
    <property type="match status" value="1"/>
</dbReference>
<name>E6MH90_9FIRM</name>
<feature type="domain" description="ABC transmembrane type-1" evidence="8">
    <location>
        <begin position="88"/>
        <end position="273"/>
    </location>
</feature>
<evidence type="ECO:0000256" key="1">
    <source>
        <dbReference type="ARBA" id="ARBA00004651"/>
    </source>
</evidence>
<gene>
    <name evidence="9" type="ORF">HMP0721_1375</name>
</gene>
<evidence type="ECO:0000256" key="6">
    <source>
        <dbReference type="ARBA" id="ARBA00023136"/>
    </source>
</evidence>
<keyword evidence="6 7" id="KW-0472">Membrane</keyword>
<feature type="transmembrane region" description="Helical" evidence="7">
    <location>
        <begin position="132"/>
        <end position="159"/>
    </location>
</feature>
<dbReference type="InterPro" id="IPR050366">
    <property type="entry name" value="BP-dependent_transpt_permease"/>
</dbReference>
<keyword evidence="3" id="KW-1003">Cell membrane</keyword>
<dbReference type="InterPro" id="IPR000515">
    <property type="entry name" value="MetI-like"/>
</dbReference>
<evidence type="ECO:0000256" key="7">
    <source>
        <dbReference type="RuleBase" id="RU363032"/>
    </source>
</evidence>
<organism evidence="9 10">
    <name type="scientific">Pseudoramibacter alactolyticus ATCC 23263</name>
    <dbReference type="NCBI Taxonomy" id="887929"/>
    <lineage>
        <taxon>Bacteria</taxon>
        <taxon>Bacillati</taxon>
        <taxon>Bacillota</taxon>
        <taxon>Clostridia</taxon>
        <taxon>Eubacteriales</taxon>
        <taxon>Eubacteriaceae</taxon>
        <taxon>Pseudoramibacter</taxon>
    </lineage>
</organism>
<feature type="transmembrane region" description="Helical" evidence="7">
    <location>
        <begin position="248"/>
        <end position="272"/>
    </location>
</feature>
<evidence type="ECO:0000256" key="2">
    <source>
        <dbReference type="ARBA" id="ARBA00022448"/>
    </source>
</evidence>
<dbReference type="STRING" id="887929.HMP0721_1375"/>
<accession>E6MH90</accession>
<sequence length="284" mass="30299">MPFLNRSRKQPAGMLGVKENRRGFILLSALVVLILLVAVLAPATTPQDPTETHMTLAFERPGPGHIMGTDRLGRDVFSRVIAAAHISVPATLALVAIILTAGTALGILAGYFGGVLDAVIMRIADMMISFPGMVLAIAVAGFMGASITNAIIAIAVVSWTKYARLARSLTLKIRHEDYVAAALTTGSRTGHILWRYMLPGVLPTMVVTAASDVGGMMLELAGLSFLGFGAQPPNPEWGLMLSEGRPFFIARPWLIVYPGLAIVIVVSIFNLWGDSLRDVLDPKA</sequence>
<dbReference type="Gene3D" id="1.10.3720.10">
    <property type="entry name" value="MetI-like"/>
    <property type="match status" value="1"/>
</dbReference>
<evidence type="ECO:0000259" key="8">
    <source>
        <dbReference type="PROSITE" id="PS50928"/>
    </source>
</evidence>
<evidence type="ECO:0000313" key="10">
    <source>
        <dbReference type="Proteomes" id="UP000004754"/>
    </source>
</evidence>
<keyword evidence="2 7" id="KW-0813">Transport</keyword>
<evidence type="ECO:0000313" key="9">
    <source>
        <dbReference type="EMBL" id="EFV01980.1"/>
    </source>
</evidence>
<dbReference type="GO" id="GO:0055085">
    <property type="term" value="P:transmembrane transport"/>
    <property type="evidence" value="ECO:0007669"/>
    <property type="project" value="InterPro"/>
</dbReference>
<evidence type="ECO:0000256" key="3">
    <source>
        <dbReference type="ARBA" id="ARBA00022475"/>
    </source>
</evidence>
<dbReference type="InterPro" id="IPR053385">
    <property type="entry name" value="ABC_transport_permease"/>
</dbReference>
<dbReference type="eggNOG" id="COG1173">
    <property type="taxonomic scope" value="Bacteria"/>
</dbReference>